<accession>N8Y5H4</accession>
<dbReference type="PATRIC" id="fig|1217675.3.peg.190"/>
<keyword evidence="2" id="KW-1185">Reference proteome</keyword>
<comment type="caution">
    <text evidence="1">The sequence shown here is derived from an EMBL/GenBank/DDBJ whole genome shotgun (WGS) entry which is preliminary data.</text>
</comment>
<dbReference type="EMBL" id="APPI01000007">
    <property type="protein sequence ID" value="ENV14540.1"/>
    <property type="molecule type" value="Genomic_DNA"/>
</dbReference>
<organism evidence="1 2">
    <name type="scientific">Acinetobacter schindleri NIPH 900</name>
    <dbReference type="NCBI Taxonomy" id="1217675"/>
    <lineage>
        <taxon>Bacteria</taxon>
        <taxon>Pseudomonadati</taxon>
        <taxon>Pseudomonadota</taxon>
        <taxon>Gammaproteobacteria</taxon>
        <taxon>Moraxellales</taxon>
        <taxon>Moraxellaceae</taxon>
        <taxon>Acinetobacter</taxon>
    </lineage>
</organism>
<evidence type="ECO:0000313" key="1">
    <source>
        <dbReference type="EMBL" id="ENV14540.1"/>
    </source>
</evidence>
<name>N8Y5H4_9GAMM</name>
<dbReference type="Proteomes" id="UP000018438">
    <property type="component" value="Unassembled WGS sequence"/>
</dbReference>
<gene>
    <name evidence="1" type="ORF">F965_00201</name>
</gene>
<sequence length="72" mass="8321">MLLISRKVVSDKPGTVQYDQPKYYAANIDGKLGIGYWEKDPNTVLQKTLKEYENMLHQSYVSQEDRISINAQ</sequence>
<dbReference type="HOGENOM" id="CLU_2713228_0_0_6"/>
<evidence type="ECO:0000313" key="2">
    <source>
        <dbReference type="Proteomes" id="UP000018438"/>
    </source>
</evidence>
<dbReference type="RefSeq" id="WP_004812062.1">
    <property type="nucleotide sequence ID" value="NZ_KB849450.1"/>
</dbReference>
<protein>
    <submittedName>
        <fullName evidence="1">Uncharacterized protein</fullName>
    </submittedName>
</protein>
<reference evidence="1 2" key="1">
    <citation type="submission" date="2013-02" db="EMBL/GenBank/DDBJ databases">
        <title>The Genome Sequence of Acinetobacter schindleri NIPH 900.</title>
        <authorList>
            <consortium name="The Broad Institute Genome Sequencing Platform"/>
            <consortium name="The Broad Institute Genome Sequencing Center for Infectious Disease"/>
            <person name="Cerqueira G."/>
            <person name="Feldgarden M."/>
            <person name="Courvalin P."/>
            <person name="Perichon B."/>
            <person name="Grillot-Courvalin C."/>
            <person name="Clermont D."/>
            <person name="Rocha E."/>
            <person name="Yoon E.-J."/>
            <person name="Nemec A."/>
            <person name="Walker B."/>
            <person name="Young S.K."/>
            <person name="Zeng Q."/>
            <person name="Gargeya S."/>
            <person name="Fitzgerald M."/>
            <person name="Haas B."/>
            <person name="Abouelleil A."/>
            <person name="Alvarado L."/>
            <person name="Arachchi H.M."/>
            <person name="Berlin A.M."/>
            <person name="Chapman S.B."/>
            <person name="Dewar J."/>
            <person name="Goldberg J."/>
            <person name="Griggs A."/>
            <person name="Gujja S."/>
            <person name="Hansen M."/>
            <person name="Howarth C."/>
            <person name="Imamovic A."/>
            <person name="Larimer J."/>
            <person name="McCowan C."/>
            <person name="Murphy C."/>
            <person name="Neiman D."/>
            <person name="Pearson M."/>
            <person name="Priest M."/>
            <person name="Roberts A."/>
            <person name="Saif S."/>
            <person name="Shea T."/>
            <person name="Sisk P."/>
            <person name="Sykes S."/>
            <person name="Wortman J."/>
            <person name="Nusbaum C."/>
            <person name="Birren B."/>
        </authorList>
    </citation>
    <scope>NUCLEOTIDE SEQUENCE [LARGE SCALE GENOMIC DNA]</scope>
    <source>
        <strain evidence="1 2">NIPH 900</strain>
    </source>
</reference>
<dbReference type="AlphaFoldDB" id="N8Y5H4"/>
<proteinExistence type="predicted"/>